<keyword evidence="2" id="KW-1185">Reference proteome</keyword>
<reference evidence="1" key="1">
    <citation type="submission" date="2021-10" db="EMBL/GenBank/DDBJ databases">
        <title>Melipona bicolor Genome sequencing and assembly.</title>
        <authorList>
            <person name="Araujo N.S."/>
            <person name="Arias M.C."/>
        </authorList>
    </citation>
    <scope>NUCLEOTIDE SEQUENCE</scope>
    <source>
        <strain evidence="1">USP_2M_L1-L4_2017</strain>
        <tissue evidence="1">Whole body</tissue>
    </source>
</reference>
<dbReference type="EMBL" id="JAHYIQ010000022">
    <property type="protein sequence ID" value="KAK1122636.1"/>
    <property type="molecule type" value="Genomic_DNA"/>
</dbReference>
<proteinExistence type="predicted"/>
<protein>
    <submittedName>
        <fullName evidence="1">Uncharacterized protein</fullName>
    </submittedName>
</protein>
<evidence type="ECO:0000313" key="2">
    <source>
        <dbReference type="Proteomes" id="UP001177670"/>
    </source>
</evidence>
<dbReference type="Proteomes" id="UP001177670">
    <property type="component" value="Unassembled WGS sequence"/>
</dbReference>
<accession>A0AA40KJR3</accession>
<organism evidence="1 2">
    <name type="scientific">Melipona bicolor</name>
    <dbReference type="NCBI Taxonomy" id="60889"/>
    <lineage>
        <taxon>Eukaryota</taxon>
        <taxon>Metazoa</taxon>
        <taxon>Ecdysozoa</taxon>
        <taxon>Arthropoda</taxon>
        <taxon>Hexapoda</taxon>
        <taxon>Insecta</taxon>
        <taxon>Pterygota</taxon>
        <taxon>Neoptera</taxon>
        <taxon>Endopterygota</taxon>
        <taxon>Hymenoptera</taxon>
        <taxon>Apocrita</taxon>
        <taxon>Aculeata</taxon>
        <taxon>Apoidea</taxon>
        <taxon>Anthophila</taxon>
        <taxon>Apidae</taxon>
        <taxon>Melipona</taxon>
    </lineage>
</organism>
<gene>
    <name evidence="1" type="ORF">K0M31_009080</name>
</gene>
<sequence length="117" mass="13335">MEMSGGSCGPRFELGKWVSEVVAKGFTCPRSRGENCQGYATEDKWRIDNTCGGCASAMGRREIEKERENARICEKEGNKRKCRQMLFSDCPSNHRDLSVNLDRRFFVELNIVYKSKG</sequence>
<dbReference type="AlphaFoldDB" id="A0AA40KJR3"/>
<comment type="caution">
    <text evidence="1">The sequence shown here is derived from an EMBL/GenBank/DDBJ whole genome shotgun (WGS) entry which is preliminary data.</text>
</comment>
<evidence type="ECO:0000313" key="1">
    <source>
        <dbReference type="EMBL" id="KAK1122636.1"/>
    </source>
</evidence>
<name>A0AA40KJR3_9HYME</name>